<dbReference type="Gene3D" id="3.40.47.10">
    <property type="match status" value="1"/>
</dbReference>
<keyword evidence="7 8" id="KW-0012">Acyltransferase</keyword>
<dbReference type="PANTHER" id="PTHR42689">
    <property type="entry name" value="ACETYL-COA ACYLTRANSFERASE FADA2 (3-KETOACYL-COA THIOLASE) (BETA-KETOTHIOLASE)-RELATED"/>
    <property type="match status" value="1"/>
</dbReference>
<accession>A0A5R9IQ52</accession>
<evidence type="ECO:0000259" key="12">
    <source>
        <dbReference type="Pfam" id="PF02803"/>
    </source>
</evidence>
<dbReference type="InterPro" id="IPR050521">
    <property type="entry name" value="3-ketoacyl-CoA_Thiolase"/>
</dbReference>
<dbReference type="InterPro" id="IPR012806">
    <property type="entry name" value="Ac-CoA_C-AcTrfase_FadI"/>
</dbReference>
<evidence type="ECO:0000259" key="11">
    <source>
        <dbReference type="Pfam" id="PF00108"/>
    </source>
</evidence>
<dbReference type="HAMAP" id="MF_01618">
    <property type="entry name" value="FadI"/>
    <property type="match status" value="1"/>
</dbReference>
<reference evidence="13 14" key="1">
    <citation type="submission" date="2019-05" db="EMBL/GenBank/DDBJ databases">
        <title>Genome sequences of Thalassotalea litorea 1K03283.</title>
        <authorList>
            <person name="Zhang D."/>
        </authorList>
    </citation>
    <scope>NUCLEOTIDE SEQUENCE [LARGE SCALE GENOMIC DNA]</scope>
    <source>
        <strain evidence="13 14">MCCC 1K03283</strain>
    </source>
</reference>
<keyword evidence="3 8" id="KW-0808">Transferase</keyword>
<feature type="active site" description="Acyl-thioester intermediate" evidence="8 9">
    <location>
        <position position="99"/>
    </location>
</feature>
<dbReference type="RefSeq" id="WP_138318268.1">
    <property type="nucleotide sequence ID" value="NZ_VCBC01000002.1"/>
</dbReference>
<dbReference type="Pfam" id="PF02803">
    <property type="entry name" value="Thiolase_C"/>
    <property type="match status" value="1"/>
</dbReference>
<dbReference type="PIRSF" id="PIRSF000429">
    <property type="entry name" value="Ac-CoA_Ac_transf"/>
    <property type="match status" value="1"/>
</dbReference>
<comment type="function">
    <text evidence="8">Catalyzes the final step of fatty acid oxidation in which acetyl-CoA is released and the CoA ester of a fatty acid two carbons shorter is formed.</text>
</comment>
<dbReference type="PROSITE" id="PS00737">
    <property type="entry name" value="THIOLASE_2"/>
    <property type="match status" value="1"/>
</dbReference>
<dbReference type="EMBL" id="VCBC01000002">
    <property type="protein sequence ID" value="TLU67665.1"/>
    <property type="molecule type" value="Genomic_DNA"/>
</dbReference>
<comment type="pathway">
    <text evidence="8">Lipid metabolism; fatty acid beta-oxidation.</text>
</comment>
<evidence type="ECO:0000313" key="13">
    <source>
        <dbReference type="EMBL" id="TLU67665.1"/>
    </source>
</evidence>
<dbReference type="FunFam" id="3.40.47.10:FF:000011">
    <property type="entry name" value="3-ketoacyl-CoA thiolase"/>
    <property type="match status" value="1"/>
</dbReference>
<comment type="caution">
    <text evidence="13">The sequence shown here is derived from an EMBL/GenBank/DDBJ whole genome shotgun (WGS) entry which is preliminary data.</text>
</comment>
<dbReference type="GO" id="GO:0006635">
    <property type="term" value="P:fatty acid beta-oxidation"/>
    <property type="evidence" value="ECO:0007669"/>
    <property type="project" value="UniProtKB-UniRule"/>
</dbReference>
<comment type="catalytic activity">
    <reaction evidence="8">
        <text>an acyl-CoA + acetyl-CoA = a 3-oxoacyl-CoA + CoA</text>
        <dbReference type="Rhea" id="RHEA:21564"/>
        <dbReference type="ChEBI" id="CHEBI:57287"/>
        <dbReference type="ChEBI" id="CHEBI:57288"/>
        <dbReference type="ChEBI" id="CHEBI:58342"/>
        <dbReference type="ChEBI" id="CHEBI:90726"/>
        <dbReference type="EC" id="2.3.1.16"/>
    </reaction>
</comment>
<evidence type="ECO:0000313" key="14">
    <source>
        <dbReference type="Proteomes" id="UP000307790"/>
    </source>
</evidence>
<dbReference type="GO" id="GO:0005829">
    <property type="term" value="C:cytosol"/>
    <property type="evidence" value="ECO:0007669"/>
    <property type="project" value="TreeGrafter"/>
</dbReference>
<protein>
    <recommendedName>
        <fullName evidence="8">3-ketoacyl-CoA thiolase</fullName>
        <ecNumber evidence="8">2.3.1.16</ecNumber>
    </recommendedName>
    <alternativeName>
        <fullName evidence="8">ACSs</fullName>
    </alternativeName>
    <alternativeName>
        <fullName evidence="8">Acetyl-CoA acyltransferase</fullName>
    </alternativeName>
    <alternativeName>
        <fullName evidence="8">Acyl-CoA ligase</fullName>
    </alternativeName>
    <alternativeName>
        <fullName evidence="8">Beta-ketothiolase</fullName>
    </alternativeName>
    <alternativeName>
        <fullName evidence="8">Fatty acid oxidation complex subunit beta</fullName>
    </alternativeName>
</protein>
<dbReference type="PROSITE" id="PS00099">
    <property type="entry name" value="THIOLASE_3"/>
    <property type="match status" value="1"/>
</dbReference>
<keyword evidence="2 8" id="KW-0963">Cytoplasm</keyword>
<feature type="active site" description="Proton acceptor" evidence="8 9">
    <location>
        <position position="422"/>
    </location>
</feature>
<dbReference type="GO" id="GO:0003988">
    <property type="term" value="F:acetyl-CoA C-acyltransferase activity"/>
    <property type="evidence" value="ECO:0007669"/>
    <property type="project" value="UniProtKB-UniRule"/>
</dbReference>
<evidence type="ECO:0000256" key="8">
    <source>
        <dbReference type="HAMAP-Rule" id="MF_01618"/>
    </source>
</evidence>
<sequence>MTSMQSLKTAGGDRVAIVAGLRTPFAKQATAFHGVPAVDLGKMVVNELIAKNDLDPQLVEQLVFGQVVQMPEAPNIAREIVLGTQMQVNTDAYSVSRACATSFQSTVNVAESILVGNIDVGIAGGADSTSVTPIGVSKTFARTLLDLSKAKTFSQRMKLISSLKFKDILPVPPAVAEYSTGLSMGQTAEQMAKSHGISRQAQDELAHRSHTLAAKTWASGVLADEVMTAHPEPFKSFIDKDNCFRDNSELAGYARLRPVFDRKHGTVTAANSTPLTDGAAAVLLMRESRAKELGYDILGYIRSYAFSAIDVWEDMLMGPSYATPLALKRAGITLADLDLIEMHEAFAAQALANMKMFASTKFAQEKLGQDKAIGEIDMDKFNVLGGSLAYGHPFAATGARLITQTLNELKRRGGGLGLTTACAAGGLGAAMVLEVE</sequence>
<evidence type="ECO:0000256" key="1">
    <source>
        <dbReference type="ARBA" id="ARBA00010982"/>
    </source>
</evidence>
<dbReference type="InterPro" id="IPR020617">
    <property type="entry name" value="Thiolase_C"/>
</dbReference>
<dbReference type="OrthoDB" id="1402717at2"/>
<dbReference type="InterPro" id="IPR016039">
    <property type="entry name" value="Thiolase-like"/>
</dbReference>
<evidence type="ECO:0000256" key="5">
    <source>
        <dbReference type="ARBA" id="ARBA00022963"/>
    </source>
</evidence>
<dbReference type="UniPathway" id="UPA00659"/>
<feature type="domain" description="Thiolase N-terminal" evidence="11">
    <location>
        <begin position="15"/>
        <end position="288"/>
    </location>
</feature>
<name>A0A5R9IQ52_9GAMM</name>
<evidence type="ECO:0000256" key="6">
    <source>
        <dbReference type="ARBA" id="ARBA00023098"/>
    </source>
</evidence>
<keyword evidence="6 8" id="KW-0443">Lipid metabolism</keyword>
<keyword evidence="4 8" id="KW-0276">Fatty acid metabolism</keyword>
<keyword evidence="5 8" id="KW-0442">Lipid degradation</keyword>
<evidence type="ECO:0000256" key="4">
    <source>
        <dbReference type="ARBA" id="ARBA00022832"/>
    </source>
</evidence>
<gene>
    <name evidence="8 13" type="primary">fadI</name>
    <name evidence="13" type="ORF">FE810_01585</name>
</gene>
<keyword evidence="14" id="KW-1185">Reference proteome</keyword>
<dbReference type="InterPro" id="IPR002155">
    <property type="entry name" value="Thiolase"/>
</dbReference>
<evidence type="ECO:0000256" key="3">
    <source>
        <dbReference type="ARBA" id="ARBA00022679"/>
    </source>
</evidence>
<dbReference type="NCBIfam" id="TIGR02446">
    <property type="entry name" value="FadI"/>
    <property type="match status" value="1"/>
</dbReference>
<dbReference type="InterPro" id="IPR020610">
    <property type="entry name" value="Thiolase_AS"/>
</dbReference>
<dbReference type="Pfam" id="PF00108">
    <property type="entry name" value="Thiolase_N"/>
    <property type="match status" value="1"/>
</dbReference>
<evidence type="ECO:0000256" key="9">
    <source>
        <dbReference type="PIRSR" id="PIRSR000429-1"/>
    </source>
</evidence>
<dbReference type="AlphaFoldDB" id="A0A5R9IQ52"/>
<comment type="subunit">
    <text evidence="8">Heterotetramer of two alpha chains (FadJ) and two beta chains (FadI).</text>
</comment>
<comment type="subcellular location">
    <subcellularLocation>
        <location evidence="8">Cytoplasm</location>
    </subcellularLocation>
</comment>
<evidence type="ECO:0000256" key="10">
    <source>
        <dbReference type="RuleBase" id="RU003557"/>
    </source>
</evidence>
<dbReference type="InterPro" id="IPR020613">
    <property type="entry name" value="Thiolase_CS"/>
</dbReference>
<dbReference type="Proteomes" id="UP000307790">
    <property type="component" value="Unassembled WGS sequence"/>
</dbReference>
<proteinExistence type="inferred from homology"/>
<dbReference type="EC" id="2.3.1.16" evidence="8"/>
<dbReference type="PANTHER" id="PTHR42689:SF1">
    <property type="entry name" value="ACETYL-COA ACYLTRANSFERASE FADA2 (3-KETOACYL-COA THIOLASE) (BETA-KETOTHIOLASE)-RELATED"/>
    <property type="match status" value="1"/>
</dbReference>
<feature type="active site" description="Proton acceptor" evidence="8 9">
    <location>
        <position position="392"/>
    </location>
</feature>
<dbReference type="NCBIfam" id="NF006516">
    <property type="entry name" value="PRK08963.1"/>
    <property type="match status" value="1"/>
</dbReference>
<dbReference type="NCBIfam" id="TIGR01930">
    <property type="entry name" value="AcCoA-C-Actrans"/>
    <property type="match status" value="1"/>
</dbReference>
<comment type="similarity">
    <text evidence="1 8 10">Belongs to the thiolase-like superfamily. Thiolase family.</text>
</comment>
<feature type="domain" description="Thiolase C-terminal" evidence="12">
    <location>
        <begin position="297"/>
        <end position="434"/>
    </location>
</feature>
<evidence type="ECO:0000256" key="7">
    <source>
        <dbReference type="ARBA" id="ARBA00023315"/>
    </source>
</evidence>
<dbReference type="SUPFAM" id="SSF53901">
    <property type="entry name" value="Thiolase-like"/>
    <property type="match status" value="2"/>
</dbReference>
<dbReference type="CDD" id="cd00751">
    <property type="entry name" value="thiolase"/>
    <property type="match status" value="1"/>
</dbReference>
<dbReference type="InterPro" id="IPR020616">
    <property type="entry name" value="Thiolase_N"/>
</dbReference>
<organism evidence="13 14">
    <name type="scientific">Thalassotalea litorea</name>
    <dbReference type="NCBI Taxonomy" id="2020715"/>
    <lineage>
        <taxon>Bacteria</taxon>
        <taxon>Pseudomonadati</taxon>
        <taxon>Pseudomonadota</taxon>
        <taxon>Gammaproteobacteria</taxon>
        <taxon>Alteromonadales</taxon>
        <taxon>Colwelliaceae</taxon>
        <taxon>Thalassotalea</taxon>
    </lineage>
</organism>
<evidence type="ECO:0000256" key="2">
    <source>
        <dbReference type="ARBA" id="ARBA00022490"/>
    </source>
</evidence>